<dbReference type="PANTHER" id="PTHR27001:SF939">
    <property type="entry name" value="INTERLEUKIN 1 RECEPTOR ASSOCIATED KINASE 1"/>
    <property type="match status" value="1"/>
</dbReference>
<accession>A0A671KZX2</accession>
<reference evidence="6" key="1">
    <citation type="submission" date="2025-08" db="UniProtKB">
        <authorList>
            <consortium name="Ensembl"/>
        </authorList>
    </citation>
    <scope>IDENTIFICATION</scope>
</reference>
<feature type="compositionally biased region" description="Polar residues" evidence="4">
    <location>
        <begin position="619"/>
        <end position="635"/>
    </location>
</feature>
<dbReference type="Pfam" id="PF00069">
    <property type="entry name" value="Pkinase"/>
    <property type="match status" value="1"/>
</dbReference>
<keyword evidence="1 3" id="KW-0547">Nucleotide-binding</keyword>
<feature type="compositionally biased region" description="Polar residues" evidence="4">
    <location>
        <begin position="694"/>
        <end position="707"/>
    </location>
</feature>
<dbReference type="AlphaFoldDB" id="A0A671KZX2"/>
<organism evidence="6 7">
    <name type="scientific">Sinocyclocheilus anshuiensis</name>
    <dbReference type="NCBI Taxonomy" id="1608454"/>
    <lineage>
        <taxon>Eukaryota</taxon>
        <taxon>Metazoa</taxon>
        <taxon>Chordata</taxon>
        <taxon>Craniata</taxon>
        <taxon>Vertebrata</taxon>
        <taxon>Euteleostomi</taxon>
        <taxon>Actinopterygii</taxon>
        <taxon>Neopterygii</taxon>
        <taxon>Teleostei</taxon>
        <taxon>Ostariophysi</taxon>
        <taxon>Cypriniformes</taxon>
        <taxon>Cyprinidae</taxon>
        <taxon>Cyprininae</taxon>
        <taxon>Sinocyclocheilus</taxon>
    </lineage>
</organism>
<dbReference type="PROSITE" id="PS50011">
    <property type="entry name" value="PROTEIN_KINASE_DOM"/>
    <property type="match status" value="1"/>
</dbReference>
<dbReference type="Gene3D" id="1.10.533.10">
    <property type="entry name" value="Death Domain, Fas"/>
    <property type="match status" value="1"/>
</dbReference>
<feature type="region of interest" description="Disordered" evidence="4">
    <location>
        <begin position="677"/>
        <end position="707"/>
    </location>
</feature>
<dbReference type="InterPro" id="IPR017441">
    <property type="entry name" value="Protein_kinase_ATP_BS"/>
</dbReference>
<dbReference type="GO" id="GO:0007165">
    <property type="term" value="P:signal transduction"/>
    <property type="evidence" value="ECO:0007669"/>
    <property type="project" value="InterPro"/>
</dbReference>
<gene>
    <name evidence="6" type="primary">LOC107701821</name>
</gene>
<evidence type="ECO:0000313" key="6">
    <source>
        <dbReference type="Ensembl" id="ENSSANP00000011231.1"/>
    </source>
</evidence>
<feature type="domain" description="Protein kinase" evidence="5">
    <location>
        <begin position="191"/>
        <end position="499"/>
    </location>
</feature>
<dbReference type="Pfam" id="PF00531">
    <property type="entry name" value="Death"/>
    <property type="match status" value="1"/>
</dbReference>
<dbReference type="SUPFAM" id="SSF56112">
    <property type="entry name" value="Protein kinase-like (PK-like)"/>
    <property type="match status" value="1"/>
</dbReference>
<dbReference type="InterPro" id="IPR008271">
    <property type="entry name" value="Ser/Thr_kinase_AS"/>
</dbReference>
<evidence type="ECO:0000256" key="3">
    <source>
        <dbReference type="PROSITE-ProRule" id="PRU10141"/>
    </source>
</evidence>
<dbReference type="InterPro" id="IPR000719">
    <property type="entry name" value="Prot_kinase_dom"/>
</dbReference>
<dbReference type="GO" id="GO:0071345">
    <property type="term" value="P:cellular response to cytokine stimulus"/>
    <property type="evidence" value="ECO:0007669"/>
    <property type="project" value="UniProtKB-ARBA"/>
</dbReference>
<evidence type="ECO:0000259" key="5">
    <source>
        <dbReference type="PROSITE" id="PS50011"/>
    </source>
</evidence>
<dbReference type="GO" id="GO:0005524">
    <property type="term" value="F:ATP binding"/>
    <property type="evidence" value="ECO:0007669"/>
    <property type="project" value="UniProtKB-UniRule"/>
</dbReference>
<dbReference type="InterPro" id="IPR000488">
    <property type="entry name" value="Death_dom"/>
</dbReference>
<dbReference type="FunFam" id="1.10.533.10:FF:000030">
    <property type="entry name" value="Interleukin-1 receptor-associated kinase-like 2"/>
    <property type="match status" value="1"/>
</dbReference>
<feature type="compositionally biased region" description="Polar residues" evidence="4">
    <location>
        <begin position="508"/>
        <end position="518"/>
    </location>
</feature>
<proteinExistence type="predicted"/>
<dbReference type="Gene3D" id="1.10.510.10">
    <property type="entry name" value="Transferase(Phosphotransferase) domain 1"/>
    <property type="match status" value="1"/>
</dbReference>
<dbReference type="GO" id="GO:0004672">
    <property type="term" value="F:protein kinase activity"/>
    <property type="evidence" value="ECO:0007669"/>
    <property type="project" value="InterPro"/>
</dbReference>
<evidence type="ECO:0000256" key="4">
    <source>
        <dbReference type="SAM" id="MobiDB-lite"/>
    </source>
</evidence>
<dbReference type="GO" id="GO:0045087">
    <property type="term" value="P:innate immune response"/>
    <property type="evidence" value="ECO:0007669"/>
    <property type="project" value="UniProtKB-ARBA"/>
</dbReference>
<dbReference type="FunFam" id="1.10.510.10:FF:000424">
    <property type="entry name" value="Putative interleukin-1 receptor-associated kinase 1"/>
    <property type="match status" value="1"/>
</dbReference>
<evidence type="ECO:0000313" key="7">
    <source>
        <dbReference type="Proteomes" id="UP000472260"/>
    </source>
</evidence>
<dbReference type="GO" id="GO:0005886">
    <property type="term" value="C:plasma membrane"/>
    <property type="evidence" value="ECO:0007669"/>
    <property type="project" value="TreeGrafter"/>
</dbReference>
<dbReference type="Gene3D" id="3.30.200.20">
    <property type="entry name" value="Phosphorylase Kinase, domain 1"/>
    <property type="match status" value="1"/>
</dbReference>
<feature type="region of interest" description="Disordered" evidence="4">
    <location>
        <begin position="619"/>
        <end position="638"/>
    </location>
</feature>
<dbReference type="PROSITE" id="PS00108">
    <property type="entry name" value="PROTEIN_KINASE_ST"/>
    <property type="match status" value="1"/>
</dbReference>
<dbReference type="Ensembl" id="ENSSANT00000012030.1">
    <property type="protein sequence ID" value="ENSSANP00000011231.1"/>
    <property type="gene ID" value="ENSSANG00000006109.1"/>
</dbReference>
<feature type="region of interest" description="Disordered" evidence="4">
    <location>
        <begin position="508"/>
        <end position="535"/>
    </location>
</feature>
<evidence type="ECO:0000256" key="2">
    <source>
        <dbReference type="ARBA" id="ARBA00022840"/>
    </source>
</evidence>
<sequence>MSGAEFEREFLYNLPASVMNQFTRIMDSLSRSDWILFASQVISDQTELHLLEQSPRRTDNLIHKWGCRNGTVGELLKILEGLQWFRARDIILECMYAFCIIVPCNLLASIISTISHALTSQVNICGKNGHFAFPEVRLLPKPSPPPPDLDSMDSRISNIESPCANRVDPLPLSSTAMSWPLEEIQSSTCNFSPCKQIGEGGFGHVYKAVMRNTEFAVKKLKEDSHLDWNVVKESFRTEVEKLSQYRHPNIMDFVGYSIEGQTYCLIYVYMPKGSLEDRLRCEDSNALSWSQRVNVLLGTAKAIQYLHSSSPALIHGDIKSSNILLGDHLEPKLGDFGLARFCRNPNKTPGKTSTVAQTATVRGTLAYLPEEYLKDGQLGVEIDIYSFGVVMLEVLTGRQALEVNGQSRTVYLKDLVNEEEDDGRSFSKGKHSRELSYTYAAENICRKHLDPRLMTEDTPSPHGSMEISQLACQCLDRRRKKRPRMTEVFKALQDVHLGLKTSCRSTTVRLSPVSSHPSTPEPLRSDSSSLDSLTHQFSKLRPQEDTYPCLHKTVCPTLTSVVTQSSCSESELNAESWASQSSGMPCESDESQGFSQYLTGHCSRAQVTSCGACGIQSTKTSGSLVENSSQSSPNEDFSDKKVFVNPVRQRLVQKMELYEEGRILTSDLLSSGASLYREMNAETREPEESDEFASETSGINMQSPAAV</sequence>
<keyword evidence="2 3" id="KW-0067">ATP-binding</keyword>
<keyword evidence="7" id="KW-1185">Reference proteome</keyword>
<dbReference type="PROSITE" id="PS00107">
    <property type="entry name" value="PROTEIN_KINASE_ATP"/>
    <property type="match status" value="1"/>
</dbReference>
<dbReference type="InterPro" id="IPR011029">
    <property type="entry name" value="DEATH-like_dom_sf"/>
</dbReference>
<evidence type="ECO:0000256" key="1">
    <source>
        <dbReference type="ARBA" id="ARBA00022741"/>
    </source>
</evidence>
<dbReference type="InterPro" id="IPR011009">
    <property type="entry name" value="Kinase-like_dom_sf"/>
</dbReference>
<dbReference type="SUPFAM" id="SSF47986">
    <property type="entry name" value="DEATH domain"/>
    <property type="match status" value="1"/>
</dbReference>
<dbReference type="PANTHER" id="PTHR27001">
    <property type="entry name" value="OS01G0253100 PROTEIN"/>
    <property type="match status" value="1"/>
</dbReference>
<protein>
    <submittedName>
        <fullName evidence="6">Interleukin-1 receptor-associated kinase 1-like</fullName>
    </submittedName>
</protein>
<dbReference type="SMART" id="SM00220">
    <property type="entry name" value="S_TKc"/>
    <property type="match status" value="1"/>
</dbReference>
<reference evidence="6" key="2">
    <citation type="submission" date="2025-09" db="UniProtKB">
        <authorList>
            <consortium name="Ensembl"/>
        </authorList>
    </citation>
    <scope>IDENTIFICATION</scope>
</reference>
<name>A0A671KZX2_9TELE</name>
<dbReference type="Proteomes" id="UP000472260">
    <property type="component" value="Unassembled WGS sequence"/>
</dbReference>
<feature type="binding site" evidence="3">
    <location>
        <position position="219"/>
    </location>
    <ligand>
        <name>ATP</name>
        <dbReference type="ChEBI" id="CHEBI:30616"/>
    </ligand>
</feature>